<dbReference type="Gene3D" id="2.60.40.2970">
    <property type="match status" value="1"/>
</dbReference>
<dbReference type="Proteomes" id="UP001437256">
    <property type="component" value="Unassembled WGS sequence"/>
</dbReference>
<dbReference type="InterPro" id="IPR024079">
    <property type="entry name" value="MetalloPept_cat_dom_sf"/>
</dbReference>
<evidence type="ECO:0000256" key="1">
    <source>
        <dbReference type="ARBA" id="ARBA00001947"/>
    </source>
</evidence>
<keyword evidence="3" id="KW-0645">Protease</keyword>
<organism evidence="10 11">
    <name type="scientific">Marasmius tenuissimus</name>
    <dbReference type="NCBI Taxonomy" id="585030"/>
    <lineage>
        <taxon>Eukaryota</taxon>
        <taxon>Fungi</taxon>
        <taxon>Dikarya</taxon>
        <taxon>Basidiomycota</taxon>
        <taxon>Agaricomycotina</taxon>
        <taxon>Agaricomycetes</taxon>
        <taxon>Agaricomycetidae</taxon>
        <taxon>Agaricales</taxon>
        <taxon>Marasmiineae</taxon>
        <taxon>Marasmiaceae</taxon>
        <taxon>Marasmius</taxon>
    </lineage>
</organism>
<evidence type="ECO:0000313" key="11">
    <source>
        <dbReference type="Proteomes" id="UP001437256"/>
    </source>
</evidence>
<evidence type="ECO:0000256" key="4">
    <source>
        <dbReference type="ARBA" id="ARBA00022723"/>
    </source>
</evidence>
<dbReference type="InterPro" id="IPR050414">
    <property type="entry name" value="Fungal_M35_metalloproteases"/>
</dbReference>
<dbReference type="SMART" id="SM01351">
    <property type="entry name" value="Aspzincin_M35"/>
    <property type="match status" value="1"/>
</dbReference>
<dbReference type="SUPFAM" id="SSF55486">
    <property type="entry name" value="Metalloproteases ('zincins'), catalytic domain"/>
    <property type="match status" value="1"/>
</dbReference>
<feature type="domain" description="Lysine-specific metallo-endopeptidase" evidence="9">
    <location>
        <begin position="221"/>
        <end position="354"/>
    </location>
</feature>
<dbReference type="InterPro" id="IPR029463">
    <property type="entry name" value="Lys_MEP"/>
</dbReference>
<keyword evidence="11" id="KW-1185">Reference proteome</keyword>
<feature type="chain" id="PRO_5046460123" description="Lysine-specific metallo-endopeptidase domain-containing protein" evidence="8">
    <location>
        <begin position="25"/>
        <end position="360"/>
    </location>
</feature>
<gene>
    <name evidence="10" type="ORF">AAF712_002260</name>
</gene>
<feature type="signal peptide" evidence="8">
    <location>
        <begin position="1"/>
        <end position="24"/>
    </location>
</feature>
<keyword evidence="6" id="KW-0862">Zinc</keyword>
<name>A0ABR3AAR5_9AGAR</name>
<keyword evidence="4" id="KW-0479">Metal-binding</keyword>
<protein>
    <recommendedName>
        <fullName evidence="9">Lysine-specific metallo-endopeptidase domain-containing protein</fullName>
    </recommendedName>
</protein>
<sequence>MQFSWAIHYPAVAALCLFATSVAGKSALSLSVSAPRLGARNLDGVENSKVITSLVNTGDSSLKLLRDPRTIISSLPTDSFTITDISGASPTFIGAFAKFVPDYVVRNNIEEAFIILNPGEIFEVKHDLSMAYNFTSSGEGVYDIRAKNLFMYVEPTTNEIGQLEAIHEAPLTTSIAGNLAYVAHVPRHNKRVQYASCSSSQQSQLVSAASAAIDYANSAYDYLNSHNSSTSRYASWFGTYDATRHDTVLSHFNNIKGFPFADSATYNCSCTEPGTFAFVNRATFGVINLCGAFWSAPLTGTDSMGGTLVHESSHFTQIANTYDIVYGQGGCRAFALNDPGVVVGNADSHEYFAENNPAEA</sequence>
<evidence type="ECO:0000256" key="6">
    <source>
        <dbReference type="ARBA" id="ARBA00022833"/>
    </source>
</evidence>
<dbReference type="Pfam" id="PF14521">
    <property type="entry name" value="Aspzincin_M35"/>
    <property type="match status" value="1"/>
</dbReference>
<dbReference type="EMBL" id="JBBXMP010000006">
    <property type="protein sequence ID" value="KAL0070429.1"/>
    <property type="molecule type" value="Genomic_DNA"/>
</dbReference>
<evidence type="ECO:0000259" key="9">
    <source>
        <dbReference type="SMART" id="SM01351"/>
    </source>
</evidence>
<comment type="cofactor">
    <cofactor evidence="1">
        <name>Zn(2+)</name>
        <dbReference type="ChEBI" id="CHEBI:29105"/>
    </cofactor>
</comment>
<evidence type="ECO:0000256" key="2">
    <source>
        <dbReference type="ARBA" id="ARBA00010279"/>
    </source>
</evidence>
<accession>A0ABR3AAR5</accession>
<comment type="caution">
    <text evidence="10">The sequence shown here is derived from an EMBL/GenBank/DDBJ whole genome shotgun (WGS) entry which is preliminary data.</text>
</comment>
<evidence type="ECO:0000256" key="8">
    <source>
        <dbReference type="SAM" id="SignalP"/>
    </source>
</evidence>
<keyword evidence="8" id="KW-0732">Signal</keyword>
<keyword evidence="5" id="KW-0378">Hydrolase</keyword>
<evidence type="ECO:0000256" key="7">
    <source>
        <dbReference type="ARBA" id="ARBA00023049"/>
    </source>
</evidence>
<proteinExistence type="inferred from homology"/>
<dbReference type="PANTHER" id="PTHR37016:SF3">
    <property type="entry name" value="NEUTRAL PROTEASE 2-RELATED"/>
    <property type="match status" value="1"/>
</dbReference>
<dbReference type="Gene3D" id="3.40.390.10">
    <property type="entry name" value="Collagenase (Catalytic Domain)"/>
    <property type="match status" value="1"/>
</dbReference>
<keyword evidence="7" id="KW-0482">Metalloprotease</keyword>
<reference evidence="10 11" key="1">
    <citation type="submission" date="2024-05" db="EMBL/GenBank/DDBJ databases">
        <title>A draft genome resource for the thread blight pathogen Marasmius tenuissimus strain MS-2.</title>
        <authorList>
            <person name="Yulfo-Soto G.E."/>
            <person name="Baruah I.K."/>
            <person name="Amoako-Attah I."/>
            <person name="Bukari Y."/>
            <person name="Meinhardt L.W."/>
            <person name="Bailey B.A."/>
            <person name="Cohen S.P."/>
        </authorList>
    </citation>
    <scope>NUCLEOTIDE SEQUENCE [LARGE SCALE GENOMIC DNA]</scope>
    <source>
        <strain evidence="10 11">MS-2</strain>
    </source>
</reference>
<evidence type="ECO:0000256" key="5">
    <source>
        <dbReference type="ARBA" id="ARBA00022801"/>
    </source>
</evidence>
<comment type="similarity">
    <text evidence="2">Belongs to the peptidase M35 family.</text>
</comment>
<dbReference type="PANTHER" id="PTHR37016">
    <property type="match status" value="1"/>
</dbReference>
<evidence type="ECO:0000256" key="3">
    <source>
        <dbReference type="ARBA" id="ARBA00022670"/>
    </source>
</evidence>
<evidence type="ECO:0000313" key="10">
    <source>
        <dbReference type="EMBL" id="KAL0070429.1"/>
    </source>
</evidence>